<dbReference type="GO" id="GO:0005634">
    <property type="term" value="C:nucleus"/>
    <property type="evidence" value="ECO:0007669"/>
    <property type="project" value="UniProtKB-SubCell"/>
</dbReference>
<organism evidence="3 4">
    <name type="scientific">Exophiala spinifera</name>
    <dbReference type="NCBI Taxonomy" id="91928"/>
    <lineage>
        <taxon>Eukaryota</taxon>
        <taxon>Fungi</taxon>
        <taxon>Dikarya</taxon>
        <taxon>Ascomycota</taxon>
        <taxon>Pezizomycotina</taxon>
        <taxon>Eurotiomycetes</taxon>
        <taxon>Chaetothyriomycetidae</taxon>
        <taxon>Chaetothyriales</taxon>
        <taxon>Herpotrichiellaceae</taxon>
        <taxon>Exophiala</taxon>
    </lineage>
</organism>
<dbReference type="AlphaFoldDB" id="A0A0D2BEF6"/>
<name>A0A0D2BEF6_9EURO</name>
<dbReference type="InterPro" id="IPR021858">
    <property type="entry name" value="Fun_TF"/>
</dbReference>
<accession>A0A0D2BEF6</accession>
<gene>
    <name evidence="3" type="ORF">PV08_04567</name>
</gene>
<dbReference type="Proteomes" id="UP000053328">
    <property type="component" value="Unassembled WGS sequence"/>
</dbReference>
<evidence type="ECO:0000256" key="1">
    <source>
        <dbReference type="ARBA" id="ARBA00004123"/>
    </source>
</evidence>
<dbReference type="EMBL" id="KN847494">
    <property type="protein sequence ID" value="KIW17373.1"/>
    <property type="molecule type" value="Genomic_DNA"/>
</dbReference>
<keyword evidence="2" id="KW-0539">Nucleus</keyword>
<evidence type="ECO:0000313" key="4">
    <source>
        <dbReference type="Proteomes" id="UP000053328"/>
    </source>
</evidence>
<dbReference type="VEuPathDB" id="FungiDB:PV08_04567"/>
<dbReference type="HOGENOM" id="CLU_604159_0_0_1"/>
<comment type="subcellular location">
    <subcellularLocation>
        <location evidence="1">Nucleus</location>
    </subcellularLocation>
</comment>
<protein>
    <submittedName>
        <fullName evidence="3">Uncharacterized protein</fullName>
    </submittedName>
</protein>
<proteinExistence type="predicted"/>
<keyword evidence="4" id="KW-1185">Reference proteome</keyword>
<dbReference type="GeneID" id="27331650"/>
<dbReference type="OrthoDB" id="3477330at2759"/>
<reference evidence="3 4" key="1">
    <citation type="submission" date="2015-01" db="EMBL/GenBank/DDBJ databases">
        <title>The Genome Sequence of Exophiala spinifera CBS89968.</title>
        <authorList>
            <consortium name="The Broad Institute Genomics Platform"/>
            <person name="Cuomo C."/>
            <person name="de Hoog S."/>
            <person name="Gorbushina A."/>
            <person name="Stielow B."/>
            <person name="Teixiera M."/>
            <person name="Abouelleil A."/>
            <person name="Chapman S.B."/>
            <person name="Priest M."/>
            <person name="Young S.K."/>
            <person name="Wortman J."/>
            <person name="Nusbaum C."/>
            <person name="Birren B."/>
        </authorList>
    </citation>
    <scope>NUCLEOTIDE SEQUENCE [LARGE SCALE GENOMIC DNA]</scope>
    <source>
        <strain evidence="3 4">CBS 89968</strain>
    </source>
</reference>
<sequence length="437" mass="48988">MTFELVCLDPAASQDLGRMYYQLTTKDGSVTLRAMLTNSAGHLLSLGKISGSTFAIVQRKAFKALRCSLNNLTAESNTTLDGKMSSNSHHMPLPSLDDDTIVGSLLLIGDEIIQPDDNYGVARVQYLTQGTYTLMLERHRYFECQCGCVHPSRMDPHYKLDSPLFQSVVLSLAWTDIMSCVPCASIPILDKKYWLEDAVKACQESARQLRPQNDLGYCAQLLSLLGDCETAVHNLFTESASEEDFIHIQLDLDLRLDEAMSQLPSPVNPRTNTPPNVDTQTDCLIEADRTDPAEAHNVCITAAICHGLATRIFLLRATDHTSDSPRIKALCYRLLQCLGQVSLDHSVVTIMLWPIWVLGCESPVDDGANSWRDFVTGFLRAVYQRQRMKNVEKCLVTLEEQIWSLEPTSLGQTCEDRPQQSAWVRHCWDKKIKLLFA</sequence>
<dbReference type="PANTHER" id="PTHR37534">
    <property type="entry name" value="TRANSCRIPTIONAL ACTIVATOR PROTEIN UGA3"/>
    <property type="match status" value="1"/>
</dbReference>
<evidence type="ECO:0000256" key="2">
    <source>
        <dbReference type="ARBA" id="ARBA00023242"/>
    </source>
</evidence>
<dbReference type="Pfam" id="PF11951">
    <property type="entry name" value="Fungal_trans_2"/>
    <property type="match status" value="1"/>
</dbReference>
<dbReference type="PANTHER" id="PTHR37534:SF46">
    <property type="entry name" value="ZN(II)2CYS6 TRANSCRIPTION FACTOR (EUROFUNG)"/>
    <property type="match status" value="1"/>
</dbReference>
<dbReference type="RefSeq" id="XP_016237589.1">
    <property type="nucleotide sequence ID" value="XM_016378912.1"/>
</dbReference>
<evidence type="ECO:0000313" key="3">
    <source>
        <dbReference type="EMBL" id="KIW17373.1"/>
    </source>
</evidence>